<name>A0A2D4MMZ8_9SAUR</name>
<proteinExistence type="predicted"/>
<organism evidence="2">
    <name type="scientific">Micrurus spixii</name>
    <name type="common">Amazon coral snake</name>
    <dbReference type="NCBI Taxonomy" id="129469"/>
    <lineage>
        <taxon>Eukaryota</taxon>
        <taxon>Metazoa</taxon>
        <taxon>Chordata</taxon>
        <taxon>Craniata</taxon>
        <taxon>Vertebrata</taxon>
        <taxon>Euteleostomi</taxon>
        <taxon>Lepidosauria</taxon>
        <taxon>Squamata</taxon>
        <taxon>Bifurcata</taxon>
        <taxon>Unidentata</taxon>
        <taxon>Episquamata</taxon>
        <taxon>Toxicofera</taxon>
        <taxon>Serpentes</taxon>
        <taxon>Colubroidea</taxon>
        <taxon>Elapidae</taxon>
        <taxon>Elapinae</taxon>
        <taxon>Micrurus</taxon>
    </lineage>
</organism>
<accession>A0A2D4MMZ8</accession>
<reference evidence="2" key="1">
    <citation type="submission" date="2017-07" db="EMBL/GenBank/DDBJ databases">
        <authorList>
            <person name="Mikheyev A."/>
            <person name="Grau M."/>
        </authorList>
    </citation>
    <scope>NUCLEOTIDE SEQUENCE</scope>
    <source>
        <tissue evidence="2">Venom_gland</tissue>
    </source>
</reference>
<feature type="region of interest" description="Disordered" evidence="1">
    <location>
        <begin position="91"/>
        <end position="117"/>
    </location>
</feature>
<reference evidence="2" key="2">
    <citation type="submission" date="2017-11" db="EMBL/GenBank/DDBJ databases">
        <title>Coralsnake Venomics: Analyses of Venom Gland Transcriptomes and Proteomes of Six Brazilian Taxa.</title>
        <authorList>
            <person name="Aird S.D."/>
            <person name="Jorge da Silva N."/>
            <person name="Qiu L."/>
            <person name="Villar-Briones A."/>
            <person name="Aparecida-Saddi V."/>
            <person name="Campos-Telles M.P."/>
            <person name="Grau M."/>
            <person name="Mikheyev A.S."/>
        </authorList>
    </citation>
    <scope>NUCLEOTIDE SEQUENCE</scope>
    <source>
        <tissue evidence="2">Venom_gland</tissue>
    </source>
</reference>
<evidence type="ECO:0000313" key="2">
    <source>
        <dbReference type="EMBL" id="LAB34183.1"/>
    </source>
</evidence>
<dbReference type="EMBL" id="IACM01108930">
    <property type="protein sequence ID" value="LAB34183.1"/>
    <property type="molecule type" value="Transcribed_RNA"/>
</dbReference>
<dbReference type="AlphaFoldDB" id="A0A2D4MMZ8"/>
<sequence length="117" mass="14386">MRDEIYKMARDEPLIYKGKEIETLKQIPKRVRELRRDYHFLTLQLVKHKVLFRWLIPEGMLISWQDKKFKIDNLDNAQEFYDHYLVMDEDQGSREQIESKSQEKQQIEETNQDERGR</sequence>
<evidence type="ECO:0000256" key="1">
    <source>
        <dbReference type="SAM" id="MobiDB-lite"/>
    </source>
</evidence>
<protein>
    <submittedName>
        <fullName evidence="2">Uncharacterized protein</fullName>
    </submittedName>
</protein>